<organism evidence="4 5">
    <name type="scientific">Reticulomyxa filosa</name>
    <dbReference type="NCBI Taxonomy" id="46433"/>
    <lineage>
        <taxon>Eukaryota</taxon>
        <taxon>Sar</taxon>
        <taxon>Rhizaria</taxon>
        <taxon>Retaria</taxon>
        <taxon>Foraminifera</taxon>
        <taxon>Monothalamids</taxon>
        <taxon>Reticulomyxidae</taxon>
        <taxon>Reticulomyxa</taxon>
    </lineage>
</organism>
<evidence type="ECO:0000259" key="3">
    <source>
        <dbReference type="PROSITE" id="PS51471"/>
    </source>
</evidence>
<dbReference type="EMBL" id="ASPP01033632">
    <property type="protein sequence ID" value="ETO03325.1"/>
    <property type="molecule type" value="Genomic_DNA"/>
</dbReference>
<keyword evidence="2" id="KW-0812">Transmembrane</keyword>
<evidence type="ECO:0000313" key="5">
    <source>
        <dbReference type="Proteomes" id="UP000023152"/>
    </source>
</evidence>
<dbReference type="Gene3D" id="2.60.120.620">
    <property type="entry name" value="q2cbj1_9rhob like domain"/>
    <property type="match status" value="1"/>
</dbReference>
<accession>X6LRF7</accession>
<reference evidence="4 5" key="1">
    <citation type="journal article" date="2013" name="Curr. Biol.">
        <title>The Genome of the Foraminiferan Reticulomyxa filosa.</title>
        <authorList>
            <person name="Glockner G."/>
            <person name="Hulsmann N."/>
            <person name="Schleicher M."/>
            <person name="Noegel A.A."/>
            <person name="Eichinger L."/>
            <person name="Gallinger C."/>
            <person name="Pawlowski J."/>
            <person name="Sierra R."/>
            <person name="Euteneuer U."/>
            <person name="Pillet L."/>
            <person name="Moustafa A."/>
            <person name="Platzer M."/>
            <person name="Groth M."/>
            <person name="Szafranski K."/>
            <person name="Schliwa M."/>
        </authorList>
    </citation>
    <scope>NUCLEOTIDE SEQUENCE [LARGE SCALE GENOMIC DNA]</scope>
</reference>
<sequence length="627" mass="71759">MFCVVANFGFLLILCCLIEVCDYFHLILFLGLSRKNKFFGGSQDSSFQYGSEKKQKETSSREGTKEFQKKKTNNDTHVNAIGKYLDHLLHPFTCGGKCSILPDSYLSLIDKGERKSESATRKETVVKKSHSFIFGSEFSATELQQLKDQLEVASYAFKNEPQKNLDYRNALNLGNEHFCLSHALDINNEQMYPIIDWIRRILVPMHNVNAQLYKLNLYSENGFFKGHVDTPRDGKMFGTLVLCIPIDSFQGGELVVTHNGTKVVYDWASDISKAVVEQSNQKRKEKKKKKIGLELGGKKEVPGNTVVSKEKRQVYNEIHWCAFYGDCTHEILPVKSGNRLTITFNLIAIGPKIVPEHRSDKMDANNYEQFAKQGKVSPFYELQLQTLEMMQLKSITNKKEEQAALDKFTQQKEIQKIHEFSKIVHLGVEAKNNPSKSENGFENFRNCLIQALVDEFFLSDGGKLGVCLCKEIGLEVNILPVYYVDRSDIEDEETGEIKTISENDQLIQLKKFPEHASDQYIQRTEDDDEFRYGLYVDEEQKINSEGTKSHNSDFSPASRQRYHLLWCNDRINHAKVQTEVASASYGNEFSIDAEYVWAAIVIKIPSFEKENVRGIFGWSLINISFYP</sequence>
<keyword evidence="2" id="KW-1133">Transmembrane helix</keyword>
<dbReference type="PROSITE" id="PS51471">
    <property type="entry name" value="FE2OG_OXY"/>
    <property type="match status" value="1"/>
</dbReference>
<dbReference type="InterPro" id="IPR005123">
    <property type="entry name" value="Oxoglu/Fe-dep_dioxygenase_dom"/>
</dbReference>
<keyword evidence="2" id="KW-0472">Membrane</keyword>
<keyword evidence="5" id="KW-1185">Reference proteome</keyword>
<dbReference type="Proteomes" id="UP000023152">
    <property type="component" value="Unassembled WGS sequence"/>
</dbReference>
<dbReference type="PANTHER" id="PTHR33099:SF7">
    <property type="entry name" value="MYND-TYPE DOMAIN-CONTAINING PROTEIN"/>
    <property type="match status" value="1"/>
</dbReference>
<evidence type="ECO:0000256" key="2">
    <source>
        <dbReference type="SAM" id="Phobius"/>
    </source>
</evidence>
<evidence type="ECO:0000256" key="1">
    <source>
        <dbReference type="SAM" id="MobiDB-lite"/>
    </source>
</evidence>
<feature type="domain" description="Fe2OG dioxygenase" evidence="3">
    <location>
        <begin position="207"/>
        <end position="348"/>
    </location>
</feature>
<proteinExistence type="predicted"/>
<feature type="region of interest" description="Disordered" evidence="1">
    <location>
        <begin position="45"/>
        <end position="72"/>
    </location>
</feature>
<gene>
    <name evidence="4" type="ORF">RFI_34086</name>
</gene>
<dbReference type="OrthoDB" id="27483at2759"/>
<comment type="caution">
    <text evidence="4">The sequence shown here is derived from an EMBL/GenBank/DDBJ whole genome shotgun (WGS) entry which is preliminary data.</text>
</comment>
<name>X6LRF7_RETFI</name>
<feature type="transmembrane region" description="Helical" evidence="2">
    <location>
        <begin position="6"/>
        <end position="32"/>
    </location>
</feature>
<feature type="compositionally biased region" description="Basic and acidic residues" evidence="1">
    <location>
        <begin position="51"/>
        <end position="72"/>
    </location>
</feature>
<dbReference type="PANTHER" id="PTHR33099">
    <property type="entry name" value="FE2OG DIOXYGENASE DOMAIN-CONTAINING PROTEIN"/>
    <property type="match status" value="1"/>
</dbReference>
<evidence type="ECO:0000313" key="4">
    <source>
        <dbReference type="EMBL" id="ETO03325.1"/>
    </source>
</evidence>
<dbReference type="AlphaFoldDB" id="X6LRF7"/>
<protein>
    <recommendedName>
        <fullName evidence="3">Fe2OG dioxygenase domain-containing protein</fullName>
    </recommendedName>
</protein>